<feature type="chain" id="PRO_5009119576" description="C-type lysozyme inhibitor domain-containing protein" evidence="1">
    <location>
        <begin position="24"/>
        <end position="219"/>
    </location>
</feature>
<evidence type="ECO:0000256" key="1">
    <source>
        <dbReference type="SAM" id="SignalP"/>
    </source>
</evidence>
<dbReference type="STRING" id="197479.BFW38_01130"/>
<dbReference type="OrthoDB" id="5348860at2"/>
<dbReference type="Proteomes" id="UP000094291">
    <property type="component" value="Unassembled WGS sequence"/>
</dbReference>
<accession>A0A1E2V5U3</accession>
<dbReference type="AlphaFoldDB" id="A0A1E2V5U3"/>
<feature type="signal peptide" evidence="1">
    <location>
        <begin position="1"/>
        <end position="23"/>
    </location>
</feature>
<organism evidence="2 3">
    <name type="scientific">Terasakiispira papahanaumokuakeensis</name>
    <dbReference type="NCBI Taxonomy" id="197479"/>
    <lineage>
        <taxon>Bacteria</taxon>
        <taxon>Pseudomonadati</taxon>
        <taxon>Pseudomonadota</taxon>
        <taxon>Gammaproteobacteria</taxon>
        <taxon>Oceanospirillales</taxon>
        <taxon>Terasakiispira</taxon>
    </lineage>
</organism>
<evidence type="ECO:0000313" key="3">
    <source>
        <dbReference type="Proteomes" id="UP000094291"/>
    </source>
</evidence>
<gene>
    <name evidence="2" type="ORF">BFW38_01130</name>
</gene>
<name>A0A1E2V5U3_9GAMM</name>
<dbReference type="PROSITE" id="PS51257">
    <property type="entry name" value="PROKAR_LIPOPROTEIN"/>
    <property type="match status" value="1"/>
</dbReference>
<dbReference type="RefSeq" id="WP_068996733.1">
    <property type="nucleotide sequence ID" value="NZ_MDTQ01000001.1"/>
</dbReference>
<dbReference type="EMBL" id="MDTQ01000001">
    <property type="protein sequence ID" value="ODC02349.1"/>
    <property type="molecule type" value="Genomic_DNA"/>
</dbReference>
<protein>
    <recommendedName>
        <fullName evidence="4">C-type lysozyme inhibitor domain-containing protein</fullName>
    </recommendedName>
</protein>
<comment type="caution">
    <text evidence="2">The sequence shown here is derived from an EMBL/GenBank/DDBJ whole genome shotgun (WGS) entry which is preliminary data.</text>
</comment>
<proteinExistence type="predicted"/>
<reference evidence="2 3" key="1">
    <citation type="submission" date="2016-08" db="EMBL/GenBank/DDBJ databases">
        <authorList>
            <person name="Seilhamer J.J."/>
        </authorList>
    </citation>
    <scope>NUCLEOTIDE SEQUENCE [LARGE SCALE GENOMIC DNA]</scope>
    <source>
        <strain evidence="2 3">PH27A</strain>
    </source>
</reference>
<sequence length="219" mass="24779">MRLFCTYALSLVGVIVLSGCTHIQPAEEASSTWYDCGKAGTYEARLTDQKAWISPAKQQQWIEMERARSISGRLYAEGKHNNFLYRPHQARLQLEGNQPTYCRETVAPIGTTAQATPDQPVIWEARGQSPAWQLDMYSDGSLTLKTGQQLRHFSGWRPLEQGMLVKRFKLNGNQAPILTQEHVGCMDPVSGQRWPIRVLLDHNDQEWVGCGRNKPQSIP</sequence>
<keyword evidence="1" id="KW-0732">Signal</keyword>
<evidence type="ECO:0008006" key="4">
    <source>
        <dbReference type="Google" id="ProtNLM"/>
    </source>
</evidence>
<keyword evidence="3" id="KW-1185">Reference proteome</keyword>
<evidence type="ECO:0000313" key="2">
    <source>
        <dbReference type="EMBL" id="ODC02349.1"/>
    </source>
</evidence>